<dbReference type="EMBL" id="CYZU01000002">
    <property type="protein sequence ID" value="CUN69597.1"/>
    <property type="molecule type" value="Genomic_DNA"/>
</dbReference>
<sequence length="189" mass="22328">MGYLVVGKYTPVEGDMPEVIEREYYGQGMIFKDEEAYKEHPDRVCYVPELSDSTYTREDFLNLCDGNVEMADELFDNCNWQHPESLVEDWVVNGEWEKCERCGVLFDCQMHDSCTNCGYPVLTDKPWYVEKWHEEDLIAAMEKARAHITRENLDKMKAACKDIFEDKTSRNEMLEDKARELFEEVWMCQ</sequence>
<accession>A0A173Z186</accession>
<gene>
    <name evidence="1" type="ORF">ERS852491_00251</name>
</gene>
<dbReference type="STRING" id="39482.ERS852491_00251"/>
<evidence type="ECO:0000313" key="1">
    <source>
        <dbReference type="EMBL" id="CUN69597.1"/>
    </source>
</evidence>
<organism evidence="1 2">
    <name type="scientific">Faecalicatena contorta</name>
    <dbReference type="NCBI Taxonomy" id="39482"/>
    <lineage>
        <taxon>Bacteria</taxon>
        <taxon>Bacillati</taxon>
        <taxon>Bacillota</taxon>
        <taxon>Clostridia</taxon>
        <taxon>Lachnospirales</taxon>
        <taxon>Lachnospiraceae</taxon>
        <taxon>Faecalicatena</taxon>
    </lineage>
</organism>
<dbReference type="Proteomes" id="UP000095544">
    <property type="component" value="Unassembled WGS sequence"/>
</dbReference>
<reference evidence="1 2" key="1">
    <citation type="submission" date="2015-09" db="EMBL/GenBank/DDBJ databases">
        <authorList>
            <consortium name="Pathogen Informatics"/>
        </authorList>
    </citation>
    <scope>NUCLEOTIDE SEQUENCE [LARGE SCALE GENOMIC DNA]</scope>
    <source>
        <strain evidence="1 2">2789STDY5834876</strain>
    </source>
</reference>
<evidence type="ECO:0000313" key="2">
    <source>
        <dbReference type="Proteomes" id="UP000095544"/>
    </source>
</evidence>
<proteinExistence type="predicted"/>
<dbReference type="AlphaFoldDB" id="A0A173Z186"/>
<dbReference type="RefSeq" id="WP_055150200.1">
    <property type="nucleotide sequence ID" value="NZ_CYZU01000002.1"/>
</dbReference>
<name>A0A173Z186_9FIRM</name>
<protein>
    <submittedName>
        <fullName evidence="1">Uncharacterized protein</fullName>
    </submittedName>
</protein>
<dbReference type="OrthoDB" id="2051090at2"/>